<dbReference type="Proteomes" id="UP000684084">
    <property type="component" value="Unassembled WGS sequence"/>
</dbReference>
<sequence>MSLVNTQECVYVALDFEGLNSLERTPQEDMFLALFNTVVSNLILFKNQFAINRDISMFQKFQDGSKFFESDPNIFQARLCVIIKDVPKLDRDYITREFQSKVDQLFSEEVEDNFITRMCGNGLDIISWPVLGDIAWFKKLFIFKTKLDKLETKYENARAFLQNTKVIMAKLKICDWGSLDENLIQIRVATLKRLFPIAVSYGIEQKDSIIEHLMNHDSGKPIDDPIINLCDVLNNFKKSTKLLPDSNIWLYDNKYETCQSFLNEHQCRELCEDNGICQVVTKPKEQEEIYEGLVEETSITFTKYIQLSERLKCNKKIPPNEFKHTGKHTHKENGFHYCDAKCQFCEYYCTLPYGHTLHTHDTGHGIMTQTEFTGEDNVFEYAGYKLRVGDQGTFVLCNLFCKGLGRHRHIDYCQNVINCKDENQGRDIQHINEKVLPNPDKPKDFISHKLFWKRTGFKDPYSVQDQQEFEKCDYECPDDENLSYSNNEF</sequence>
<protein>
    <submittedName>
        <fullName evidence="1">Uncharacterized protein</fullName>
    </submittedName>
</protein>
<organism evidence="1 2">
    <name type="scientific">Rhizophagus irregularis</name>
    <dbReference type="NCBI Taxonomy" id="588596"/>
    <lineage>
        <taxon>Eukaryota</taxon>
        <taxon>Fungi</taxon>
        <taxon>Fungi incertae sedis</taxon>
        <taxon>Mucoromycota</taxon>
        <taxon>Glomeromycotina</taxon>
        <taxon>Glomeromycetes</taxon>
        <taxon>Glomerales</taxon>
        <taxon>Glomeraceae</taxon>
        <taxon>Rhizophagus</taxon>
    </lineage>
</organism>
<dbReference type="OrthoDB" id="2414946at2759"/>
<comment type="caution">
    <text evidence="1">The sequence shown here is derived from an EMBL/GenBank/DDBJ whole genome shotgun (WGS) entry which is preliminary data.</text>
</comment>
<dbReference type="EMBL" id="CAGKOT010000051">
    <property type="protein sequence ID" value="CAB5384284.1"/>
    <property type="molecule type" value="Genomic_DNA"/>
</dbReference>
<evidence type="ECO:0000313" key="2">
    <source>
        <dbReference type="Proteomes" id="UP000684084"/>
    </source>
</evidence>
<name>A0A916EFS6_9GLOM</name>
<proteinExistence type="predicted"/>
<evidence type="ECO:0000313" key="1">
    <source>
        <dbReference type="EMBL" id="CAB5384284.1"/>
    </source>
</evidence>
<reference evidence="1" key="1">
    <citation type="submission" date="2020-05" db="EMBL/GenBank/DDBJ databases">
        <authorList>
            <person name="Rincon C."/>
            <person name="Sanders R I."/>
            <person name="Robbins C."/>
            <person name="Chaturvedi A."/>
        </authorList>
    </citation>
    <scope>NUCLEOTIDE SEQUENCE</scope>
    <source>
        <strain evidence="1">CHB12</strain>
    </source>
</reference>
<accession>A0A916EFS6</accession>
<gene>
    <name evidence="1" type="ORF">CHRIB12_LOCUS18790</name>
</gene>
<dbReference type="AlphaFoldDB" id="A0A916EFS6"/>